<dbReference type="EMBL" id="RHHU01000003">
    <property type="protein sequence ID" value="RNB88813.1"/>
    <property type="molecule type" value="Genomic_DNA"/>
</dbReference>
<sequence>MVRERGVMGKDRRVKRTRQCFRNALISLLQEHRFTIITVQDIANKADINRVTFYSHYQDKDDLLNDIMDTLLADMVQAMRKTENPQHDSYYAISLSLFSFVGEHFHIFRVLLHEGNVPVFWGRMFSALHQFFYEKIASSDHELTTDDRDLYSYYFSSVFISVIQQWIMNRIKYMPSHLAEIMSDIMSKSPRKIIYKK</sequence>
<dbReference type="PROSITE" id="PS50977">
    <property type="entry name" value="HTH_TETR_2"/>
    <property type="match status" value="1"/>
</dbReference>
<keyword evidence="5" id="KW-1185">Reference proteome</keyword>
<name>A0A3M8DL94_9BACL</name>
<accession>A0A3M8DL94</accession>
<feature type="domain" description="HTH tetR-type" evidence="3">
    <location>
        <begin position="15"/>
        <end position="75"/>
    </location>
</feature>
<dbReference type="RefSeq" id="WP_122922911.1">
    <property type="nucleotide sequence ID" value="NZ_RHHU01000003.1"/>
</dbReference>
<dbReference type="Proteomes" id="UP000269573">
    <property type="component" value="Unassembled WGS sequence"/>
</dbReference>
<dbReference type="InterPro" id="IPR009057">
    <property type="entry name" value="Homeodomain-like_sf"/>
</dbReference>
<evidence type="ECO:0000256" key="2">
    <source>
        <dbReference type="PROSITE-ProRule" id="PRU00335"/>
    </source>
</evidence>
<dbReference type="Pfam" id="PF00440">
    <property type="entry name" value="TetR_N"/>
    <property type="match status" value="1"/>
</dbReference>
<evidence type="ECO:0000313" key="4">
    <source>
        <dbReference type="EMBL" id="RNB88813.1"/>
    </source>
</evidence>
<feature type="DNA-binding region" description="H-T-H motif" evidence="2">
    <location>
        <begin position="38"/>
        <end position="57"/>
    </location>
</feature>
<evidence type="ECO:0000313" key="5">
    <source>
        <dbReference type="Proteomes" id="UP000269573"/>
    </source>
</evidence>
<dbReference type="InterPro" id="IPR001647">
    <property type="entry name" value="HTH_TetR"/>
</dbReference>
<dbReference type="Gene3D" id="1.10.357.10">
    <property type="entry name" value="Tetracycline Repressor, domain 2"/>
    <property type="match status" value="1"/>
</dbReference>
<dbReference type="InterPro" id="IPR050624">
    <property type="entry name" value="HTH-type_Tx_Regulator"/>
</dbReference>
<gene>
    <name evidence="4" type="ORF">EDM59_06825</name>
</gene>
<dbReference type="PANTHER" id="PTHR43479:SF7">
    <property type="entry name" value="TETR-FAMILY TRANSCRIPTIONAL REGULATOR"/>
    <property type="match status" value="1"/>
</dbReference>
<organism evidence="4 5">
    <name type="scientific">Brevibacillus nitrificans</name>
    <dbReference type="NCBI Taxonomy" id="651560"/>
    <lineage>
        <taxon>Bacteria</taxon>
        <taxon>Bacillati</taxon>
        <taxon>Bacillota</taxon>
        <taxon>Bacilli</taxon>
        <taxon>Bacillales</taxon>
        <taxon>Paenibacillaceae</taxon>
        <taxon>Brevibacillus</taxon>
    </lineage>
</organism>
<dbReference type="InterPro" id="IPR039532">
    <property type="entry name" value="TetR_C_Firmicutes"/>
</dbReference>
<evidence type="ECO:0000256" key="1">
    <source>
        <dbReference type="ARBA" id="ARBA00023125"/>
    </source>
</evidence>
<evidence type="ECO:0000259" key="3">
    <source>
        <dbReference type="PROSITE" id="PS50977"/>
    </source>
</evidence>
<dbReference type="SUPFAM" id="SSF46689">
    <property type="entry name" value="Homeodomain-like"/>
    <property type="match status" value="1"/>
</dbReference>
<proteinExistence type="predicted"/>
<dbReference type="AlphaFoldDB" id="A0A3M8DL94"/>
<protein>
    <submittedName>
        <fullName evidence="4">TetR/AcrR family transcriptional regulator</fullName>
    </submittedName>
</protein>
<dbReference type="PANTHER" id="PTHR43479">
    <property type="entry name" value="ACREF/ENVCD OPERON REPRESSOR-RELATED"/>
    <property type="match status" value="1"/>
</dbReference>
<dbReference type="Pfam" id="PF14278">
    <property type="entry name" value="TetR_C_8"/>
    <property type="match status" value="1"/>
</dbReference>
<reference evidence="4 5" key="1">
    <citation type="submission" date="2018-10" db="EMBL/GenBank/DDBJ databases">
        <title>Phylogenomics of Brevibacillus.</title>
        <authorList>
            <person name="Dunlap C."/>
        </authorList>
    </citation>
    <scope>NUCLEOTIDE SEQUENCE [LARGE SCALE GENOMIC DNA]</scope>
    <source>
        <strain evidence="4 5">JCM 15774</strain>
    </source>
</reference>
<comment type="caution">
    <text evidence="4">The sequence shown here is derived from an EMBL/GenBank/DDBJ whole genome shotgun (WGS) entry which is preliminary data.</text>
</comment>
<keyword evidence="1 2" id="KW-0238">DNA-binding</keyword>
<dbReference type="GO" id="GO:0003677">
    <property type="term" value="F:DNA binding"/>
    <property type="evidence" value="ECO:0007669"/>
    <property type="project" value="UniProtKB-UniRule"/>
</dbReference>